<dbReference type="AlphaFoldDB" id="A0A4Q7AV78"/>
<evidence type="ECO:0000313" key="2">
    <source>
        <dbReference type="EMBL" id="RZG64342.1"/>
    </source>
</evidence>
<organism evidence="2 3">
    <name type="scientific">Acinetobacter bouvetii</name>
    <dbReference type="NCBI Taxonomy" id="202951"/>
    <lineage>
        <taxon>Bacteria</taxon>
        <taxon>Pseudomonadati</taxon>
        <taxon>Pseudomonadota</taxon>
        <taxon>Gammaproteobacteria</taxon>
        <taxon>Moraxellales</taxon>
        <taxon>Moraxellaceae</taxon>
        <taxon>Acinetobacter</taxon>
    </lineage>
</organism>
<dbReference type="EMBL" id="SGSU01000024">
    <property type="protein sequence ID" value="RZG64342.1"/>
    <property type="molecule type" value="Genomic_DNA"/>
</dbReference>
<name>A0A4Q7AV78_9GAMM</name>
<gene>
    <name evidence="2" type="ORF">EXE25_16855</name>
</gene>
<feature type="transmembrane region" description="Helical" evidence="1">
    <location>
        <begin position="51"/>
        <end position="67"/>
    </location>
</feature>
<comment type="caution">
    <text evidence="2">The sequence shown here is derived from an EMBL/GenBank/DDBJ whole genome shotgun (WGS) entry which is preliminary data.</text>
</comment>
<feature type="transmembrane region" description="Helical" evidence="1">
    <location>
        <begin position="12"/>
        <end position="31"/>
    </location>
</feature>
<evidence type="ECO:0008006" key="4">
    <source>
        <dbReference type="Google" id="ProtNLM"/>
    </source>
</evidence>
<dbReference type="Proteomes" id="UP000293483">
    <property type="component" value="Unassembled WGS sequence"/>
</dbReference>
<sequence length="230" mass="26499">MKKKTLKEKINRVCWLATGLTVLYFIVGAFLKSDGPKFDPVKTYDLIKDTLTLTAAFLAPVAAFVLFSDWREQHEDVALESDSTNVFNRLSEMKDKLLEAHFAIDDEEFNVEHINEILSEITREIKNIRSLNSQIKARKNGINFSECADQLIEGIVSISLDLSQLSVYKIKILNPEEHNDYVETSPEEYAEHIQFNYYNALLFQITRSYPNLNILKTNLSKLCDELKVRT</sequence>
<keyword evidence="1" id="KW-1133">Transmembrane helix</keyword>
<keyword evidence="1" id="KW-0472">Membrane</keyword>
<keyword evidence="1" id="KW-0812">Transmembrane</keyword>
<evidence type="ECO:0000313" key="3">
    <source>
        <dbReference type="Proteomes" id="UP000293483"/>
    </source>
</evidence>
<accession>A0A4Q7AV78</accession>
<dbReference type="RefSeq" id="WP_130148278.1">
    <property type="nucleotide sequence ID" value="NZ_SGSU01000024.1"/>
</dbReference>
<protein>
    <recommendedName>
        <fullName evidence="4">DUF4760 domain-containing protein</fullName>
    </recommendedName>
</protein>
<proteinExistence type="predicted"/>
<reference evidence="2 3" key="1">
    <citation type="submission" date="2019-02" db="EMBL/GenBank/DDBJ databases">
        <title>The Batch Genome Submission of Acinetobacter spp. strains.</title>
        <authorList>
            <person name="Qin J."/>
            <person name="Hu Y."/>
            <person name="Ye H."/>
            <person name="Wei L."/>
            <person name="Feng Y."/>
            <person name="Zong Z."/>
        </authorList>
    </citation>
    <scope>NUCLEOTIDE SEQUENCE [LARGE SCALE GENOMIC DNA]</scope>
    <source>
        <strain evidence="2 3">WCHABo060081</strain>
    </source>
</reference>
<evidence type="ECO:0000256" key="1">
    <source>
        <dbReference type="SAM" id="Phobius"/>
    </source>
</evidence>